<dbReference type="SUPFAM" id="SSF51735">
    <property type="entry name" value="NAD(P)-binding Rossmann-fold domains"/>
    <property type="match status" value="1"/>
</dbReference>
<dbReference type="FunFam" id="3.40.50.720:FF:000044">
    <property type="entry name" value="UDP-glucuronic acid decarboxylase 1"/>
    <property type="match status" value="1"/>
</dbReference>
<keyword evidence="18" id="KW-1185">Reference proteome</keyword>
<organism evidence="17 18">
    <name type="scientific">Gossypium tomentosum</name>
    <name type="common">Hawaiian cotton</name>
    <name type="synonym">Gossypium sandvicense</name>
    <dbReference type="NCBI Taxonomy" id="34277"/>
    <lineage>
        <taxon>Eukaryota</taxon>
        <taxon>Viridiplantae</taxon>
        <taxon>Streptophyta</taxon>
        <taxon>Embryophyta</taxon>
        <taxon>Tracheophyta</taxon>
        <taxon>Spermatophyta</taxon>
        <taxon>Magnoliopsida</taxon>
        <taxon>eudicotyledons</taxon>
        <taxon>Gunneridae</taxon>
        <taxon>Pentapetalae</taxon>
        <taxon>rosids</taxon>
        <taxon>malvids</taxon>
        <taxon>Malvales</taxon>
        <taxon>Malvaceae</taxon>
        <taxon>Malvoideae</taxon>
        <taxon>Gossypium</taxon>
    </lineage>
</organism>
<evidence type="ECO:0000256" key="5">
    <source>
        <dbReference type="ARBA" id="ARBA00012290"/>
    </source>
</evidence>
<evidence type="ECO:0000256" key="7">
    <source>
        <dbReference type="ARBA" id="ARBA00022793"/>
    </source>
</evidence>
<dbReference type="EMBL" id="CM017610">
    <property type="protein sequence ID" value="TYI44721.1"/>
    <property type="molecule type" value="Genomic_DNA"/>
</dbReference>
<keyword evidence="6 15" id="KW-0812">Transmembrane</keyword>
<keyword evidence="9" id="KW-0520">NAD</keyword>
<evidence type="ECO:0000313" key="17">
    <source>
        <dbReference type="EMBL" id="TYI44721.1"/>
    </source>
</evidence>
<feature type="domain" description="NAD(P)-binding" evidence="16">
    <location>
        <begin position="125"/>
        <end position="417"/>
    </location>
</feature>
<dbReference type="InterPro" id="IPR016040">
    <property type="entry name" value="NAD(P)-bd_dom"/>
</dbReference>
<proteinExistence type="inferred from homology"/>
<dbReference type="FunFam" id="3.40.50.720:FF:000073">
    <property type="entry name" value="UDP-glucuronic acid decarboxylase 2"/>
    <property type="match status" value="1"/>
</dbReference>
<evidence type="ECO:0000256" key="8">
    <source>
        <dbReference type="ARBA" id="ARBA00022989"/>
    </source>
</evidence>
<feature type="region of interest" description="Disordered" evidence="14">
    <location>
        <begin position="1"/>
        <end position="33"/>
    </location>
</feature>
<dbReference type="GO" id="GO:0033320">
    <property type="term" value="P:UDP-D-xylose biosynthetic process"/>
    <property type="evidence" value="ECO:0007669"/>
    <property type="project" value="UniProtKB-UniPathway"/>
</dbReference>
<dbReference type="GO" id="GO:0070403">
    <property type="term" value="F:NAD+ binding"/>
    <property type="evidence" value="ECO:0007669"/>
    <property type="project" value="InterPro"/>
</dbReference>
<dbReference type="Proteomes" id="UP000322667">
    <property type="component" value="Chromosome A01"/>
</dbReference>
<dbReference type="InterPro" id="IPR044516">
    <property type="entry name" value="UXS-like"/>
</dbReference>
<name>A0A5D2RVG0_GOSTO</name>
<reference evidence="17 18" key="1">
    <citation type="submission" date="2019-07" db="EMBL/GenBank/DDBJ databases">
        <title>WGS assembly of Gossypium tomentosum.</title>
        <authorList>
            <person name="Chen Z.J."/>
            <person name="Sreedasyam A."/>
            <person name="Ando A."/>
            <person name="Song Q."/>
            <person name="De L."/>
            <person name="Hulse-Kemp A."/>
            <person name="Ding M."/>
            <person name="Ye W."/>
            <person name="Kirkbride R."/>
            <person name="Jenkins J."/>
            <person name="Plott C."/>
            <person name="Lovell J."/>
            <person name="Lin Y.-M."/>
            <person name="Vaughn R."/>
            <person name="Liu B."/>
            <person name="Li W."/>
            <person name="Simpson S."/>
            <person name="Scheffler B."/>
            <person name="Saski C."/>
            <person name="Grover C."/>
            <person name="Hu G."/>
            <person name="Conover J."/>
            <person name="Carlson J."/>
            <person name="Shu S."/>
            <person name="Boston L."/>
            <person name="Williams M."/>
            <person name="Peterson D."/>
            <person name="Mcgee K."/>
            <person name="Jones D."/>
            <person name="Wendel J."/>
            <person name="Stelly D."/>
            <person name="Grimwood J."/>
            <person name="Schmutz J."/>
        </authorList>
    </citation>
    <scope>NUCLEOTIDE SEQUENCE [LARGE SCALE GENOMIC DNA]</scope>
    <source>
        <strain evidence="17">7179.01</strain>
    </source>
</reference>
<comment type="pathway">
    <text evidence="3">Nucleotide-sugar biosynthesis; UDP-alpha-D-xylose biosynthesis; UDP-alpha-D-xylose from UDP-alpha-D-glucuronate: step 1/1.</text>
</comment>
<evidence type="ECO:0000256" key="1">
    <source>
        <dbReference type="ARBA" id="ARBA00001911"/>
    </source>
</evidence>
<dbReference type="UniPathway" id="UPA00796">
    <property type="reaction ID" value="UER00771"/>
</dbReference>
<evidence type="ECO:0000259" key="16">
    <source>
        <dbReference type="Pfam" id="PF16363"/>
    </source>
</evidence>
<dbReference type="PANTHER" id="PTHR43078">
    <property type="entry name" value="UDP-GLUCURONIC ACID DECARBOXYLASE-RELATED"/>
    <property type="match status" value="1"/>
</dbReference>
<dbReference type="GO" id="GO:0048040">
    <property type="term" value="F:UDP-glucuronate decarboxylase activity"/>
    <property type="evidence" value="ECO:0007669"/>
    <property type="project" value="UniProtKB-EC"/>
</dbReference>
<comment type="function">
    <text evidence="13">Catalyzes the NAD-dependent decarboxylation of UDP-glucuronic acid to UDP-xylose. Necessary for the biosynthesis of the core tetrasaccharide in glycosaminoglycan biosynthesis.</text>
</comment>
<evidence type="ECO:0000256" key="14">
    <source>
        <dbReference type="SAM" id="MobiDB-lite"/>
    </source>
</evidence>
<dbReference type="Gene3D" id="3.40.50.720">
    <property type="entry name" value="NAD(P)-binding Rossmann-like Domain"/>
    <property type="match status" value="2"/>
</dbReference>
<evidence type="ECO:0000256" key="11">
    <source>
        <dbReference type="ARBA" id="ARBA00023136"/>
    </source>
</evidence>
<keyword evidence="11 15" id="KW-0472">Membrane</keyword>
<dbReference type="GO" id="GO:0042732">
    <property type="term" value="P:D-xylose metabolic process"/>
    <property type="evidence" value="ECO:0007669"/>
    <property type="project" value="InterPro"/>
</dbReference>
<evidence type="ECO:0000256" key="15">
    <source>
        <dbReference type="SAM" id="Phobius"/>
    </source>
</evidence>
<evidence type="ECO:0000256" key="6">
    <source>
        <dbReference type="ARBA" id="ARBA00022692"/>
    </source>
</evidence>
<evidence type="ECO:0000256" key="10">
    <source>
        <dbReference type="ARBA" id="ARBA00023034"/>
    </source>
</evidence>
<feature type="transmembrane region" description="Helical" evidence="15">
    <location>
        <begin position="50"/>
        <end position="70"/>
    </location>
</feature>
<comment type="subcellular location">
    <subcellularLocation>
        <location evidence="2">Golgi apparatus</location>
        <location evidence="2">Golgi stack membrane</location>
        <topology evidence="2">Single-pass type II membrane protein</topology>
    </subcellularLocation>
</comment>
<evidence type="ECO:0000256" key="4">
    <source>
        <dbReference type="ARBA" id="ARBA00007505"/>
    </source>
</evidence>
<evidence type="ECO:0000256" key="9">
    <source>
        <dbReference type="ARBA" id="ARBA00023027"/>
    </source>
</evidence>
<gene>
    <name evidence="17" type="ORF">ES332_A01G257400v1</name>
</gene>
<evidence type="ECO:0000256" key="3">
    <source>
        <dbReference type="ARBA" id="ARBA00005100"/>
    </source>
</evidence>
<feature type="compositionally biased region" description="Polar residues" evidence="14">
    <location>
        <begin position="1"/>
        <end position="10"/>
    </location>
</feature>
<dbReference type="GO" id="GO:0032580">
    <property type="term" value="C:Golgi cisterna membrane"/>
    <property type="evidence" value="ECO:0007669"/>
    <property type="project" value="UniProtKB-SubCell"/>
</dbReference>
<sequence>MKQLHKQSSINHRRDEEILIPQTPPYSPKSLKHPRSLPRSINYLFKEQRLLFIFIGILIGSTFFILQPTLSRLGPTETHPSVPKSFSNNVVSHTQKFSVSNQNPIHGKMGRVPVGIGRRRMRIVVTGGAGFVGSHLVDKLIGRGDEVIVIDNFFTGRKENVVHLFGNPRFELIRHDVVEPILLEVDQIYHLACPASPVHYKYNPVKTIKTNVMGTLNMLGLAKRVGARFLLTSTSEVYGDPLQHPQKETYWGNVNPIGERSCYDEGKRTAETLTMDYHRGDGVEVRIARIFNTYGPRMCLDDGRVVSNFVAQAIRKQPMTVYGDGKQTRSFQYVSDLVDGLVALMEGEHIGPFNLGNPGEFTMLELAEVVKDTIDPSATIEYKPNTADDPHMRKPDISKAKELLNWEPKIPLREGLPLMVNDFRNRILNEDEGKGA</sequence>
<dbReference type="PANTHER" id="PTHR43078:SF22">
    <property type="entry name" value="UDP-GLUCURONIC ACID DECARBOXYLASE 1"/>
    <property type="match status" value="1"/>
</dbReference>
<comment type="cofactor">
    <cofactor evidence="1">
        <name>NAD(+)</name>
        <dbReference type="ChEBI" id="CHEBI:57540"/>
    </cofactor>
</comment>
<evidence type="ECO:0000313" key="18">
    <source>
        <dbReference type="Proteomes" id="UP000322667"/>
    </source>
</evidence>
<dbReference type="AlphaFoldDB" id="A0A5D2RVG0"/>
<keyword evidence="12" id="KW-0456">Lyase</keyword>
<dbReference type="EC" id="4.1.1.35" evidence="5"/>
<evidence type="ECO:0000256" key="2">
    <source>
        <dbReference type="ARBA" id="ARBA00004447"/>
    </source>
</evidence>
<dbReference type="CDD" id="cd05230">
    <property type="entry name" value="UGD_SDR_e"/>
    <property type="match status" value="1"/>
</dbReference>
<keyword evidence="10" id="KW-0333">Golgi apparatus</keyword>
<keyword evidence="8 15" id="KW-1133">Transmembrane helix</keyword>
<evidence type="ECO:0000256" key="12">
    <source>
        <dbReference type="ARBA" id="ARBA00023239"/>
    </source>
</evidence>
<dbReference type="Pfam" id="PF16363">
    <property type="entry name" value="GDP_Man_Dehyd"/>
    <property type="match status" value="1"/>
</dbReference>
<keyword evidence="7" id="KW-0210">Decarboxylase</keyword>
<comment type="similarity">
    <text evidence="4">Belongs to the NAD(P)-dependent epimerase/dehydratase family. UDP-glucuronic acid decarboxylase subfamily.</text>
</comment>
<accession>A0A5D2RVG0</accession>
<protein>
    <recommendedName>
        <fullName evidence="5">UDP-glucuronate decarboxylase</fullName>
        <ecNumber evidence="5">4.1.1.35</ecNumber>
    </recommendedName>
</protein>
<evidence type="ECO:0000256" key="13">
    <source>
        <dbReference type="ARBA" id="ARBA00025005"/>
    </source>
</evidence>
<dbReference type="InterPro" id="IPR036291">
    <property type="entry name" value="NAD(P)-bd_dom_sf"/>
</dbReference>